<sequence length="43" mass="4746">MKKLKLIFGLLMVSAFVAVTVLTITSSDDQAIRKDRIVVPRNG</sequence>
<protein>
    <submittedName>
        <fullName evidence="1">Uncharacterized protein</fullName>
    </submittedName>
</protein>
<reference evidence="2" key="1">
    <citation type="submission" date="2017-06" db="EMBL/GenBank/DDBJ databases">
        <authorList>
            <person name="Varghese N."/>
            <person name="Submissions S."/>
        </authorList>
    </citation>
    <scope>NUCLEOTIDE SEQUENCE [LARGE SCALE GENOMIC DNA]</scope>
    <source>
        <strain evidence="2">DSM 27993</strain>
    </source>
</reference>
<dbReference type="AlphaFoldDB" id="A0A238VXD6"/>
<evidence type="ECO:0000313" key="1">
    <source>
        <dbReference type="EMBL" id="SNR38119.1"/>
    </source>
</evidence>
<keyword evidence="2" id="KW-1185">Reference proteome</keyword>
<evidence type="ECO:0000313" key="2">
    <source>
        <dbReference type="Proteomes" id="UP000198412"/>
    </source>
</evidence>
<dbReference type="RefSeq" id="WP_262494203.1">
    <property type="nucleotide sequence ID" value="NZ_FZNX01000001.1"/>
</dbReference>
<name>A0A238VXD6_9FLAO</name>
<organism evidence="1 2">
    <name type="scientific">Lutibacter flavus</name>
    <dbReference type="NCBI Taxonomy" id="691689"/>
    <lineage>
        <taxon>Bacteria</taxon>
        <taxon>Pseudomonadati</taxon>
        <taxon>Bacteroidota</taxon>
        <taxon>Flavobacteriia</taxon>
        <taxon>Flavobacteriales</taxon>
        <taxon>Flavobacteriaceae</taxon>
        <taxon>Lutibacter</taxon>
    </lineage>
</organism>
<proteinExistence type="predicted"/>
<dbReference type="Proteomes" id="UP000198412">
    <property type="component" value="Unassembled WGS sequence"/>
</dbReference>
<gene>
    <name evidence="1" type="ORF">SAMN04488111_1073</name>
</gene>
<dbReference type="EMBL" id="FZNX01000001">
    <property type="protein sequence ID" value="SNR38119.1"/>
    <property type="molecule type" value="Genomic_DNA"/>
</dbReference>
<accession>A0A238VXD6</accession>